<dbReference type="PANTHER" id="PTHR35336">
    <property type="entry name" value="ADENOSYLCOBINAMIDE AMIDOHYDROLASE"/>
    <property type="match status" value="1"/>
</dbReference>
<accession>A0A1G7NG80</accession>
<organism evidence="1 2">
    <name type="scientific">Rhodobacter capsulatus</name>
    <name type="common">Rhodopseudomonas capsulata</name>
    <dbReference type="NCBI Taxonomy" id="1061"/>
    <lineage>
        <taxon>Bacteria</taxon>
        <taxon>Pseudomonadati</taxon>
        <taxon>Pseudomonadota</taxon>
        <taxon>Alphaproteobacteria</taxon>
        <taxon>Rhodobacterales</taxon>
        <taxon>Rhodobacter group</taxon>
        <taxon>Rhodobacter</taxon>
    </lineage>
</organism>
<dbReference type="InterPro" id="IPR052209">
    <property type="entry name" value="CbiZ"/>
</dbReference>
<sequence length="228" mass="23839">MTPLQVGLQPPWLVVDLGAPLQVLSFAPHRPGLVTARQIVWREVRNADLPPGLDVGPWFADVLAERGLQDAVAMLTSRDIRRVTRASCTVADWTVEVLATVGLGNAEAVGHRLPPRDPEAAGYGTINLALRIASTLPGHGLTVAAQIEALSLVAQARTAAVMAVGLDLPTGRATGTGTDCIAIAASPGREAHAGLHTALGEAIGHAVLQAVGRGARYWMEENRRPCAG</sequence>
<dbReference type="Proteomes" id="UP000183812">
    <property type="component" value="Unassembled WGS sequence"/>
</dbReference>
<keyword evidence="1" id="KW-0378">Hydrolase</keyword>
<protein>
    <submittedName>
        <fullName evidence="1">Adenosylcobinamide hydrolase</fullName>
    </submittedName>
</protein>
<reference evidence="1 2" key="1">
    <citation type="submission" date="2016-10" db="EMBL/GenBank/DDBJ databases">
        <authorList>
            <person name="de Groot N.N."/>
        </authorList>
    </citation>
    <scope>NUCLEOTIDE SEQUENCE [LARGE SCALE GENOMIC DNA]</scope>
    <source>
        <strain evidence="2">DSM 938 / 37b4</strain>
    </source>
</reference>
<gene>
    <name evidence="1" type="ORF">SAMN04244550_02725</name>
</gene>
<proteinExistence type="predicted"/>
<dbReference type="InterPro" id="IPR002808">
    <property type="entry name" value="AdoCbi_amidolase"/>
</dbReference>
<dbReference type="RefSeq" id="WP_074555160.1">
    <property type="nucleotide sequence ID" value="NZ_CP119563.1"/>
</dbReference>
<dbReference type="AlphaFoldDB" id="A0A1G7NG80"/>
<dbReference type="Pfam" id="PF01955">
    <property type="entry name" value="CbiZ"/>
    <property type="match status" value="1"/>
</dbReference>
<evidence type="ECO:0000313" key="1">
    <source>
        <dbReference type="EMBL" id="SDF72927.1"/>
    </source>
</evidence>
<dbReference type="PANTHER" id="PTHR35336:SF5">
    <property type="entry name" value="ADENOSYLCOBINAMIDE AMIDOHYDROLASE"/>
    <property type="match status" value="1"/>
</dbReference>
<dbReference type="EMBL" id="FNAY01000016">
    <property type="protein sequence ID" value="SDF72927.1"/>
    <property type="molecule type" value="Genomic_DNA"/>
</dbReference>
<evidence type="ECO:0000313" key="2">
    <source>
        <dbReference type="Proteomes" id="UP000183812"/>
    </source>
</evidence>
<name>A0A1G7NG80_RHOCA</name>
<dbReference type="GO" id="GO:0016787">
    <property type="term" value="F:hydrolase activity"/>
    <property type="evidence" value="ECO:0007669"/>
    <property type="project" value="UniProtKB-KW"/>
</dbReference>
<dbReference type="OrthoDB" id="9767827at2"/>